<feature type="domain" description="EAL" evidence="1">
    <location>
        <begin position="550"/>
        <end position="799"/>
    </location>
</feature>
<dbReference type="Proteomes" id="UP000644699">
    <property type="component" value="Unassembled WGS sequence"/>
</dbReference>
<accession>A0A916ZFG4</accession>
<dbReference type="Gene3D" id="3.30.450.20">
    <property type="entry name" value="PAS domain"/>
    <property type="match status" value="1"/>
</dbReference>
<dbReference type="PANTHER" id="PTHR44757:SF2">
    <property type="entry name" value="BIOFILM ARCHITECTURE MAINTENANCE PROTEIN MBAA"/>
    <property type="match status" value="1"/>
</dbReference>
<evidence type="ECO:0000259" key="2">
    <source>
        <dbReference type="PROSITE" id="PS50885"/>
    </source>
</evidence>
<dbReference type="InterPro" id="IPR001633">
    <property type="entry name" value="EAL_dom"/>
</dbReference>
<evidence type="ECO:0008006" key="6">
    <source>
        <dbReference type="Google" id="ProtNLM"/>
    </source>
</evidence>
<feature type="domain" description="HAMP" evidence="2">
    <location>
        <begin position="194"/>
        <end position="246"/>
    </location>
</feature>
<dbReference type="InterPro" id="IPR035919">
    <property type="entry name" value="EAL_sf"/>
</dbReference>
<dbReference type="NCBIfam" id="TIGR00254">
    <property type="entry name" value="GGDEF"/>
    <property type="match status" value="1"/>
</dbReference>
<dbReference type="Gene3D" id="3.20.20.450">
    <property type="entry name" value="EAL domain"/>
    <property type="match status" value="1"/>
</dbReference>
<dbReference type="PANTHER" id="PTHR44757">
    <property type="entry name" value="DIGUANYLATE CYCLASE DGCP"/>
    <property type="match status" value="1"/>
</dbReference>
<dbReference type="SUPFAM" id="SSF55785">
    <property type="entry name" value="PYP-like sensor domain (PAS domain)"/>
    <property type="match status" value="1"/>
</dbReference>
<dbReference type="InterPro" id="IPR003660">
    <property type="entry name" value="HAMP_dom"/>
</dbReference>
<dbReference type="PROSITE" id="PS50883">
    <property type="entry name" value="EAL"/>
    <property type="match status" value="1"/>
</dbReference>
<dbReference type="AlphaFoldDB" id="A0A916ZFG4"/>
<dbReference type="Gene3D" id="3.30.70.270">
    <property type="match status" value="1"/>
</dbReference>
<dbReference type="InterPro" id="IPR029787">
    <property type="entry name" value="Nucleotide_cyclase"/>
</dbReference>
<dbReference type="Pfam" id="PF00990">
    <property type="entry name" value="GGDEF"/>
    <property type="match status" value="1"/>
</dbReference>
<feature type="domain" description="GGDEF" evidence="3">
    <location>
        <begin position="405"/>
        <end position="541"/>
    </location>
</feature>
<name>A0A916ZFG4_9HYPH</name>
<organism evidence="4 5">
    <name type="scientific">Aureimonas endophytica</name>
    <dbReference type="NCBI Taxonomy" id="2027858"/>
    <lineage>
        <taxon>Bacteria</taxon>
        <taxon>Pseudomonadati</taxon>
        <taxon>Pseudomonadota</taxon>
        <taxon>Alphaproteobacteria</taxon>
        <taxon>Hyphomicrobiales</taxon>
        <taxon>Aurantimonadaceae</taxon>
        <taxon>Aureimonas</taxon>
    </lineage>
</organism>
<dbReference type="InterPro" id="IPR052155">
    <property type="entry name" value="Biofilm_reg_signaling"/>
</dbReference>
<evidence type="ECO:0000313" key="5">
    <source>
        <dbReference type="Proteomes" id="UP000644699"/>
    </source>
</evidence>
<dbReference type="GO" id="GO:0007165">
    <property type="term" value="P:signal transduction"/>
    <property type="evidence" value="ECO:0007669"/>
    <property type="project" value="InterPro"/>
</dbReference>
<protein>
    <recommendedName>
        <fullName evidence="6">Diguanylate cyclase (GGDEF)-like protein</fullName>
    </recommendedName>
</protein>
<dbReference type="SMART" id="SM00267">
    <property type="entry name" value="GGDEF"/>
    <property type="match status" value="1"/>
</dbReference>
<dbReference type="SUPFAM" id="SSF158472">
    <property type="entry name" value="HAMP domain-like"/>
    <property type="match status" value="1"/>
</dbReference>
<dbReference type="SMART" id="SM00052">
    <property type="entry name" value="EAL"/>
    <property type="match status" value="1"/>
</dbReference>
<dbReference type="CDD" id="cd06225">
    <property type="entry name" value="HAMP"/>
    <property type="match status" value="1"/>
</dbReference>
<sequence>MSIRIKIFLGCFCLSTLTLLIGLLSQSSQREVGDLAASLYDNALVSTNALRSAQTALIAVAFDTQKLAEQDGEGVALDAQATERLTNRVATIEADLQLASMGSISANGRDIVDAARVRLGKLPISGEATTLRFVRSELSQAQDEIDAAVRVFAADAYGVKGDVGAIVHSSITQTRVLIGAALVLLGLVSWFLSRTIVPTLRRASDVIRSIAKGDLSTRIDQAGTGEASDLLTALASMQNTLADRFDRFERTVATQASHLDAERSSQNGKLQTTVESVSQGLCMFDRQKRVTIVNQHFLEIVGYEIHAGASFGSLAQLPELREVLGDLGETAPFTHQTADGRVLAISRRTAPDGGRIIAVDDVTDGHLAAARIDHVTNHDGMTGLVNRVALTKHLLEAIREGGDASRLGLLVLDIDGFRSVNEVFGHPIGDALLKSVADRLCELAGAGDLVARIGGDDFAIARTALERGEDMSVLAAAILGVFAIPFEIEGRKISVGASIGIAPALAPEGMPASADALILQAELALAAARETGRNRFRYFEPAMERESQRRRQMLIDLSKGLENGEFELFYQPFIDVPMHTIAGFEALLRWRHPEHGLVSPSEFVPLAEESGLIDPIGLWVLETACQHAANWPKSLIVSVNLSPIQFKNDDLFAQVAAILRRTGFEPYRLQLEVTEGVFLQDSEQVLATLTELRRLGVRISMDDFGTGYSSLGYLNRFPFDKVKIDQSFVRDLAKRENLMIVRAIIGLSKAMGLSVMAEGVETRRQMETLLAESCVEMQGYYFARPMPLSDLPRFMMQFSLDRGASNAPALDTSLLTA</sequence>
<keyword evidence="5" id="KW-1185">Reference proteome</keyword>
<proteinExistence type="predicted"/>
<dbReference type="InterPro" id="IPR035965">
    <property type="entry name" value="PAS-like_dom_sf"/>
</dbReference>
<dbReference type="Gene3D" id="6.10.340.10">
    <property type="match status" value="1"/>
</dbReference>
<dbReference type="SUPFAM" id="SSF141868">
    <property type="entry name" value="EAL domain-like"/>
    <property type="match status" value="1"/>
</dbReference>
<evidence type="ECO:0000313" key="4">
    <source>
        <dbReference type="EMBL" id="GGD93982.1"/>
    </source>
</evidence>
<evidence type="ECO:0000259" key="3">
    <source>
        <dbReference type="PROSITE" id="PS50887"/>
    </source>
</evidence>
<dbReference type="InterPro" id="IPR000014">
    <property type="entry name" value="PAS"/>
</dbReference>
<gene>
    <name evidence="4" type="ORF">GCM10011390_10880</name>
</gene>
<comment type="caution">
    <text evidence="4">The sequence shown here is derived from an EMBL/GenBank/DDBJ whole genome shotgun (WGS) entry which is preliminary data.</text>
</comment>
<dbReference type="PROSITE" id="PS50885">
    <property type="entry name" value="HAMP"/>
    <property type="match status" value="1"/>
</dbReference>
<dbReference type="SMART" id="SM00304">
    <property type="entry name" value="HAMP"/>
    <property type="match status" value="1"/>
</dbReference>
<dbReference type="InterPro" id="IPR043128">
    <property type="entry name" value="Rev_trsase/Diguanyl_cyclase"/>
</dbReference>
<reference evidence="4" key="2">
    <citation type="submission" date="2020-09" db="EMBL/GenBank/DDBJ databases">
        <authorList>
            <person name="Sun Q."/>
            <person name="Zhou Y."/>
        </authorList>
    </citation>
    <scope>NUCLEOTIDE SEQUENCE</scope>
    <source>
        <strain evidence="4">CGMCC 1.15367</strain>
    </source>
</reference>
<dbReference type="SUPFAM" id="SSF55073">
    <property type="entry name" value="Nucleotide cyclase"/>
    <property type="match status" value="1"/>
</dbReference>
<dbReference type="GO" id="GO:0016020">
    <property type="term" value="C:membrane"/>
    <property type="evidence" value="ECO:0007669"/>
    <property type="project" value="InterPro"/>
</dbReference>
<dbReference type="PROSITE" id="PS50887">
    <property type="entry name" value="GGDEF"/>
    <property type="match status" value="1"/>
</dbReference>
<reference evidence="4" key="1">
    <citation type="journal article" date="2014" name="Int. J. Syst. Evol. Microbiol.">
        <title>Complete genome sequence of Corynebacterium casei LMG S-19264T (=DSM 44701T), isolated from a smear-ripened cheese.</title>
        <authorList>
            <consortium name="US DOE Joint Genome Institute (JGI-PGF)"/>
            <person name="Walter F."/>
            <person name="Albersmeier A."/>
            <person name="Kalinowski J."/>
            <person name="Ruckert C."/>
        </authorList>
    </citation>
    <scope>NUCLEOTIDE SEQUENCE</scope>
    <source>
        <strain evidence="4">CGMCC 1.15367</strain>
    </source>
</reference>
<dbReference type="CDD" id="cd01948">
    <property type="entry name" value="EAL"/>
    <property type="match status" value="1"/>
</dbReference>
<evidence type="ECO:0000259" key="1">
    <source>
        <dbReference type="PROSITE" id="PS50883"/>
    </source>
</evidence>
<dbReference type="CDD" id="cd01949">
    <property type="entry name" value="GGDEF"/>
    <property type="match status" value="1"/>
</dbReference>
<dbReference type="RefSeq" id="WP_188907154.1">
    <property type="nucleotide sequence ID" value="NZ_BMIQ01000001.1"/>
</dbReference>
<dbReference type="InterPro" id="IPR000160">
    <property type="entry name" value="GGDEF_dom"/>
</dbReference>
<dbReference type="Pfam" id="PF00563">
    <property type="entry name" value="EAL"/>
    <property type="match status" value="1"/>
</dbReference>
<dbReference type="Pfam" id="PF00672">
    <property type="entry name" value="HAMP"/>
    <property type="match status" value="1"/>
</dbReference>
<dbReference type="Pfam" id="PF13188">
    <property type="entry name" value="PAS_8"/>
    <property type="match status" value="1"/>
</dbReference>
<dbReference type="EMBL" id="BMIQ01000001">
    <property type="protein sequence ID" value="GGD93982.1"/>
    <property type="molecule type" value="Genomic_DNA"/>
</dbReference>